<accession>A0ABV8FAP4</accession>
<dbReference type="Pfam" id="PF03576">
    <property type="entry name" value="Peptidase_S58"/>
    <property type="match status" value="1"/>
</dbReference>
<dbReference type="SUPFAM" id="SSF56266">
    <property type="entry name" value="DmpA/ArgJ-like"/>
    <property type="match status" value="1"/>
</dbReference>
<name>A0ABV8FAP4_9ACTN</name>
<evidence type="ECO:0000313" key="4">
    <source>
        <dbReference type="Proteomes" id="UP001595698"/>
    </source>
</evidence>
<protein>
    <submittedName>
        <fullName evidence="3">P1 family peptidase</fullName>
    </submittedName>
</protein>
<dbReference type="Proteomes" id="UP001595698">
    <property type="component" value="Unassembled WGS sequence"/>
</dbReference>
<dbReference type="PANTHER" id="PTHR36512">
    <property type="entry name" value="D-AMINOPEPTIDASE"/>
    <property type="match status" value="1"/>
</dbReference>
<keyword evidence="4" id="KW-1185">Reference proteome</keyword>
<dbReference type="CDD" id="cd02253">
    <property type="entry name" value="DmpA"/>
    <property type="match status" value="1"/>
</dbReference>
<dbReference type="RefSeq" id="WP_362912428.1">
    <property type="nucleotide sequence ID" value="NZ_JBHSBC010000039.1"/>
</dbReference>
<dbReference type="InterPro" id="IPR016117">
    <property type="entry name" value="ArgJ-like_dom_sf"/>
</dbReference>
<reference evidence="4" key="1">
    <citation type="journal article" date="2019" name="Int. J. Syst. Evol. Microbiol.">
        <title>The Global Catalogue of Microorganisms (GCM) 10K type strain sequencing project: providing services to taxonomists for standard genome sequencing and annotation.</title>
        <authorList>
            <consortium name="The Broad Institute Genomics Platform"/>
            <consortium name="The Broad Institute Genome Sequencing Center for Infectious Disease"/>
            <person name="Wu L."/>
            <person name="Ma J."/>
        </authorList>
    </citation>
    <scope>NUCLEOTIDE SEQUENCE [LARGE SCALE GENOMIC DNA]</scope>
    <source>
        <strain evidence="4">TBRC 7912</strain>
    </source>
</reference>
<dbReference type="Gene3D" id="3.60.70.12">
    <property type="entry name" value="L-amino peptidase D-ALA esterase/amidase"/>
    <property type="match status" value="1"/>
</dbReference>
<evidence type="ECO:0000256" key="2">
    <source>
        <dbReference type="SAM" id="MobiDB-lite"/>
    </source>
</evidence>
<comment type="similarity">
    <text evidence="1">Belongs to the peptidase S58 family.</text>
</comment>
<evidence type="ECO:0000313" key="3">
    <source>
        <dbReference type="EMBL" id="MFC3984966.1"/>
    </source>
</evidence>
<comment type="caution">
    <text evidence="3">The sequence shown here is derived from an EMBL/GenBank/DDBJ whole genome shotgun (WGS) entry which is preliminary data.</text>
</comment>
<gene>
    <name evidence="3" type="ORF">ACFOYY_32905</name>
</gene>
<organism evidence="3 4">
    <name type="scientific">Streptosporangium jomthongense</name>
    <dbReference type="NCBI Taxonomy" id="1193683"/>
    <lineage>
        <taxon>Bacteria</taxon>
        <taxon>Bacillati</taxon>
        <taxon>Actinomycetota</taxon>
        <taxon>Actinomycetes</taxon>
        <taxon>Streptosporangiales</taxon>
        <taxon>Streptosporangiaceae</taxon>
        <taxon>Streptosporangium</taxon>
    </lineage>
</organism>
<proteinExistence type="inferred from homology"/>
<evidence type="ECO:0000256" key="1">
    <source>
        <dbReference type="ARBA" id="ARBA00007068"/>
    </source>
</evidence>
<feature type="region of interest" description="Disordered" evidence="2">
    <location>
        <begin position="1"/>
        <end position="21"/>
    </location>
</feature>
<dbReference type="InterPro" id="IPR005321">
    <property type="entry name" value="Peptidase_S58_DmpA"/>
</dbReference>
<sequence length="365" mass="38198">MTRARELGLPLPGRTGPDNAITDVPGVEVGHTTLIEGESVRTGVTALLPRGRADFEVPCAAGWFSLNGNGEMTGTSWLSETGSLRLPVLITNTHAVGTCHRGVIDWVAREKPEVAAEWLLPVVAETWDGYLNDINGPHVRPEHAVAAIDAARPGPVAEGSVGGGTGMNCYGFKGGNGTSSRLVDYGADTYTVGAFLQANFGARKELTVCGVPVGRSLTDDDPMDGHDSPAGAGSVIVVVATDAPLLPLQCTALARRVPLGLARTGTTGSHFSGDIFLAFSTGNPGALTSGFPGEEPVYESMRFIPWSRLDVFYEAVVEAVEEAVLNALLGAETMIGREGRRSPAIPVARLLDLLGTQVSSANRVE</sequence>
<dbReference type="EMBL" id="JBHSBC010000039">
    <property type="protein sequence ID" value="MFC3984966.1"/>
    <property type="molecule type" value="Genomic_DNA"/>
</dbReference>
<dbReference type="PANTHER" id="PTHR36512:SF3">
    <property type="entry name" value="BLR5678 PROTEIN"/>
    <property type="match status" value="1"/>
</dbReference>